<dbReference type="Gene3D" id="3.90.70.10">
    <property type="entry name" value="Cysteine proteinases"/>
    <property type="match status" value="1"/>
</dbReference>
<dbReference type="GO" id="GO:0004843">
    <property type="term" value="F:cysteine-type deubiquitinase activity"/>
    <property type="evidence" value="ECO:0007669"/>
    <property type="project" value="InterPro"/>
</dbReference>
<dbReference type="InterPro" id="IPR018200">
    <property type="entry name" value="USP_CS"/>
</dbReference>
<dbReference type="GO" id="GO:0005634">
    <property type="term" value="C:nucleus"/>
    <property type="evidence" value="ECO:0007669"/>
    <property type="project" value="TreeGrafter"/>
</dbReference>
<organism evidence="3 4">
    <name type="scientific">Tetrahymena thermophila (strain SB210)</name>
    <dbReference type="NCBI Taxonomy" id="312017"/>
    <lineage>
        <taxon>Eukaryota</taxon>
        <taxon>Sar</taxon>
        <taxon>Alveolata</taxon>
        <taxon>Ciliophora</taxon>
        <taxon>Intramacronucleata</taxon>
        <taxon>Oligohymenophorea</taxon>
        <taxon>Hymenostomatida</taxon>
        <taxon>Tetrahymenina</taxon>
        <taxon>Tetrahymenidae</taxon>
        <taxon>Tetrahymena</taxon>
    </lineage>
</organism>
<dbReference type="MEROPS" id="C19.A73"/>
<feature type="domain" description="USP" evidence="2">
    <location>
        <begin position="34"/>
        <end position="358"/>
    </location>
</feature>
<dbReference type="Proteomes" id="UP000009168">
    <property type="component" value="Unassembled WGS sequence"/>
</dbReference>
<dbReference type="Pfam" id="PF00443">
    <property type="entry name" value="UCH"/>
    <property type="match status" value="1"/>
</dbReference>
<dbReference type="SUPFAM" id="SSF54001">
    <property type="entry name" value="Cysteine proteinases"/>
    <property type="match status" value="1"/>
</dbReference>
<protein>
    <submittedName>
        <fullName evidence="3">Ubiquitin carboxy-terminal hydrolase</fullName>
    </submittedName>
</protein>
<dbReference type="GeneID" id="7829603"/>
<dbReference type="STRING" id="312017.Q22B80"/>
<dbReference type="EMBL" id="GG662465">
    <property type="protein sequence ID" value="EAR82573.2"/>
    <property type="molecule type" value="Genomic_DNA"/>
</dbReference>
<proteinExistence type="predicted"/>
<dbReference type="InterPro" id="IPR038765">
    <property type="entry name" value="Papain-like_cys_pep_sf"/>
</dbReference>
<sequence length="1023" mass="121124">MMESEPDKKLKDANQSNQENDKNGHEIEEQIPYVGLRNQGNTCYMNSYLQTLYHLGDFTRLVLQIPTHGEPLVFPDSMQILFNGLLKESRAQSTVELCKSFGWDREDAFNQQDVQEFSCNIIEALERKVDKYEKLKGSIQNLFQGVAKNYIRCKNVEFCSERKETFFDIQLQVKGKKDIYESLMEYTSEELMTGDNQYDTEDPKFGRQDAIKGIKFQSLPPILQITLKRFDFDYQKMRLVKILDKYNYPLELNLYDFMDNSAKENDLSKENCLYTLYAVLIHSGKQSGSGHYYVYINKLNKWYKFNDSRVDIISEEEVLTGGEGGEFTEKKYIQQTEKIEETTIQKKETAYMLVYVQKNKANQILKDITDADIPQQIKTIYLEKKKREEAERRNREYFQVKLLTFQDLQQTNGNSLFFHKNHKNEYVSTENFDHIGKNISLKNMITLDYFLKQLANQLKCNEKDILLFKITYGVQLEKVANLSHLLQLNMGNFKVKQIFQSKIFSCQDYALLVLALNPNRLNLSLENITDEYQNEEDDDNVMAKQSIEITIDAEEKQTKDELLKQQKLVIFYKLIHIADKPGQLLLDSNNSLQIKLTNYIYVRVWDNFELAVQKIAKQQNISESKLCQNFEFYQEKNHLAYPLDINDIYNKKVYEVLHNRYYGVLVLKDTNLDKLSNEKIDIEDIYKQKENTYRVTFDPTESSCLIQEKKSYELKGEYTFDMVQRSINEDYYNDEKDYQKIYFQYYDQDKKRWVDFAIDENTLISDLNDICELRFGYDENMKAYDRSTCVNYKFYLMDHSQQVYLINKPQEKAIIIYQQTKLQNYIELVEENPDQISYNLKDNLRNQIIVSRVNKRNPHLLVRCQNLSITMNIVSTQNYKYMHILERPYIQEEDYLIAGCFTDSENTYFGHPFLMVESKNTKISDFYEKINHQFKNKKINKFFDQDSQSQITKFDAVLTYNQNNENSNISKTINITQNQNCTDTIESLGVHENFEEQEYMILKIKIYGIDLSSNIKRIQSSQN</sequence>
<dbReference type="RefSeq" id="XP_001030236.2">
    <property type="nucleotide sequence ID" value="XM_001030236.2"/>
</dbReference>
<dbReference type="PROSITE" id="PS00972">
    <property type="entry name" value="USP_1"/>
    <property type="match status" value="1"/>
</dbReference>
<feature type="compositionally biased region" description="Basic and acidic residues" evidence="1">
    <location>
        <begin position="1"/>
        <end position="12"/>
    </location>
</feature>
<accession>Q22B80</accession>
<name>Q22B80_TETTS</name>
<keyword evidence="3" id="KW-0378">Hydrolase</keyword>
<evidence type="ECO:0000256" key="1">
    <source>
        <dbReference type="SAM" id="MobiDB-lite"/>
    </source>
</evidence>
<reference evidence="4" key="1">
    <citation type="journal article" date="2006" name="PLoS Biol.">
        <title>Macronuclear genome sequence of the ciliate Tetrahymena thermophila, a model eukaryote.</title>
        <authorList>
            <person name="Eisen J.A."/>
            <person name="Coyne R.S."/>
            <person name="Wu M."/>
            <person name="Wu D."/>
            <person name="Thiagarajan M."/>
            <person name="Wortman J.R."/>
            <person name="Badger J.H."/>
            <person name="Ren Q."/>
            <person name="Amedeo P."/>
            <person name="Jones K.M."/>
            <person name="Tallon L.J."/>
            <person name="Delcher A.L."/>
            <person name="Salzberg S.L."/>
            <person name="Silva J.C."/>
            <person name="Haas B.J."/>
            <person name="Majoros W.H."/>
            <person name="Farzad M."/>
            <person name="Carlton J.M."/>
            <person name="Smith R.K. Jr."/>
            <person name="Garg J."/>
            <person name="Pearlman R.E."/>
            <person name="Karrer K.M."/>
            <person name="Sun L."/>
            <person name="Manning G."/>
            <person name="Elde N.C."/>
            <person name="Turkewitz A.P."/>
            <person name="Asai D.J."/>
            <person name="Wilkes D.E."/>
            <person name="Wang Y."/>
            <person name="Cai H."/>
            <person name="Collins K."/>
            <person name="Stewart B.A."/>
            <person name="Lee S.R."/>
            <person name="Wilamowska K."/>
            <person name="Weinberg Z."/>
            <person name="Ruzzo W.L."/>
            <person name="Wloga D."/>
            <person name="Gaertig J."/>
            <person name="Frankel J."/>
            <person name="Tsao C.-C."/>
            <person name="Gorovsky M.A."/>
            <person name="Keeling P.J."/>
            <person name="Waller R.F."/>
            <person name="Patron N.J."/>
            <person name="Cherry J.M."/>
            <person name="Stover N.A."/>
            <person name="Krieger C.J."/>
            <person name="del Toro C."/>
            <person name="Ryder H.F."/>
            <person name="Williamson S.C."/>
            <person name="Barbeau R.A."/>
            <person name="Hamilton E.P."/>
            <person name="Orias E."/>
        </authorList>
    </citation>
    <scope>NUCLEOTIDE SEQUENCE [LARGE SCALE GENOMIC DNA]</scope>
    <source>
        <strain evidence="4">SB210</strain>
    </source>
</reference>
<dbReference type="InterPro" id="IPR050164">
    <property type="entry name" value="Peptidase_C19"/>
</dbReference>
<dbReference type="GO" id="GO:0016579">
    <property type="term" value="P:protein deubiquitination"/>
    <property type="evidence" value="ECO:0007669"/>
    <property type="project" value="InterPro"/>
</dbReference>
<dbReference type="KEGG" id="tet:TTHERM_01108760"/>
<dbReference type="PANTHER" id="PTHR24006">
    <property type="entry name" value="UBIQUITIN CARBOXYL-TERMINAL HYDROLASE"/>
    <property type="match status" value="1"/>
</dbReference>
<dbReference type="AlphaFoldDB" id="Q22B80"/>
<dbReference type="GO" id="GO:0005829">
    <property type="term" value="C:cytosol"/>
    <property type="evidence" value="ECO:0007669"/>
    <property type="project" value="TreeGrafter"/>
</dbReference>
<dbReference type="PROSITE" id="PS50235">
    <property type="entry name" value="USP_3"/>
    <property type="match status" value="1"/>
</dbReference>
<dbReference type="GO" id="GO:0031647">
    <property type="term" value="P:regulation of protein stability"/>
    <property type="evidence" value="ECO:0007669"/>
    <property type="project" value="TreeGrafter"/>
</dbReference>
<feature type="region of interest" description="Disordered" evidence="1">
    <location>
        <begin position="1"/>
        <end position="27"/>
    </location>
</feature>
<dbReference type="InterPro" id="IPR028889">
    <property type="entry name" value="USP"/>
</dbReference>
<dbReference type="PROSITE" id="PS00973">
    <property type="entry name" value="USP_2"/>
    <property type="match status" value="1"/>
</dbReference>
<gene>
    <name evidence="3" type="ORF">TTHERM_01108760</name>
</gene>
<evidence type="ECO:0000313" key="4">
    <source>
        <dbReference type="Proteomes" id="UP000009168"/>
    </source>
</evidence>
<evidence type="ECO:0000313" key="3">
    <source>
        <dbReference type="EMBL" id="EAR82573.2"/>
    </source>
</evidence>
<dbReference type="OrthoDB" id="297930at2759"/>
<evidence type="ECO:0000259" key="2">
    <source>
        <dbReference type="PROSITE" id="PS50235"/>
    </source>
</evidence>
<dbReference type="InParanoid" id="Q22B80"/>
<dbReference type="PANTHER" id="PTHR24006:SF644">
    <property type="entry name" value="UBIQUITIN CARBOXYL-TERMINAL HYDROLASE 7"/>
    <property type="match status" value="1"/>
</dbReference>
<dbReference type="InterPro" id="IPR001394">
    <property type="entry name" value="Peptidase_C19_UCH"/>
</dbReference>
<dbReference type="HOGENOM" id="CLU_385219_0_0_1"/>
<keyword evidence="4" id="KW-1185">Reference proteome</keyword>